<feature type="transmembrane region" description="Helical" evidence="1">
    <location>
        <begin position="95"/>
        <end position="115"/>
    </location>
</feature>
<organism evidence="2">
    <name type="scientific">freshwater metagenome</name>
    <dbReference type="NCBI Taxonomy" id="449393"/>
    <lineage>
        <taxon>unclassified sequences</taxon>
        <taxon>metagenomes</taxon>
        <taxon>ecological metagenomes</taxon>
    </lineage>
</organism>
<dbReference type="InterPro" id="IPR008523">
    <property type="entry name" value="DUF805"/>
</dbReference>
<feature type="transmembrane region" description="Helical" evidence="1">
    <location>
        <begin position="65"/>
        <end position="83"/>
    </location>
</feature>
<keyword evidence="1" id="KW-1133">Transmembrane helix</keyword>
<keyword evidence="1" id="KW-0472">Membrane</keyword>
<accession>A0A6J6IP39</accession>
<dbReference type="GO" id="GO:0005886">
    <property type="term" value="C:plasma membrane"/>
    <property type="evidence" value="ECO:0007669"/>
    <property type="project" value="TreeGrafter"/>
</dbReference>
<protein>
    <submittedName>
        <fullName evidence="2">Unannotated protein</fullName>
    </submittedName>
</protein>
<dbReference type="Pfam" id="PF05656">
    <property type="entry name" value="DUF805"/>
    <property type="match status" value="1"/>
</dbReference>
<gene>
    <name evidence="2" type="ORF">UFOPK2001_00238</name>
</gene>
<dbReference type="PANTHER" id="PTHR34980">
    <property type="entry name" value="INNER MEMBRANE PROTEIN-RELATED-RELATED"/>
    <property type="match status" value="1"/>
</dbReference>
<evidence type="ECO:0000313" key="2">
    <source>
        <dbReference type="EMBL" id="CAB4626310.1"/>
    </source>
</evidence>
<proteinExistence type="predicted"/>
<sequence length="179" mass="19188">MRMTFADSVKSGLKNWSNFKGTATRTEFWYFYLFTVLLNMVTTTLDSIVAPGTDLSGAAMAGAGPFYLLTNIALVLPNLSLAFRRFHDAGVSAKWLLLWAVPILVLIFGGGLALADLPPLSENSSEADLSAYAQALAPSILLAMAVGIFQFVINLRPSKSKAQGNKYASGVETETSATE</sequence>
<name>A0A6J6IP39_9ZZZZ</name>
<feature type="transmembrane region" description="Helical" evidence="1">
    <location>
        <begin position="135"/>
        <end position="153"/>
    </location>
</feature>
<evidence type="ECO:0000256" key="1">
    <source>
        <dbReference type="SAM" id="Phobius"/>
    </source>
</evidence>
<dbReference type="EMBL" id="CAEZVN010000011">
    <property type="protein sequence ID" value="CAB4626310.1"/>
    <property type="molecule type" value="Genomic_DNA"/>
</dbReference>
<feature type="transmembrane region" description="Helical" evidence="1">
    <location>
        <begin position="28"/>
        <end position="45"/>
    </location>
</feature>
<reference evidence="2" key="1">
    <citation type="submission" date="2020-05" db="EMBL/GenBank/DDBJ databases">
        <authorList>
            <person name="Chiriac C."/>
            <person name="Salcher M."/>
            <person name="Ghai R."/>
            <person name="Kavagutti S V."/>
        </authorList>
    </citation>
    <scope>NUCLEOTIDE SEQUENCE</scope>
</reference>
<dbReference type="AlphaFoldDB" id="A0A6J6IP39"/>
<dbReference type="PANTHER" id="PTHR34980:SF2">
    <property type="entry name" value="INNER MEMBRANE PROTEIN YHAH-RELATED"/>
    <property type="match status" value="1"/>
</dbReference>
<keyword evidence="1" id="KW-0812">Transmembrane</keyword>